<dbReference type="SUPFAM" id="SSF55811">
    <property type="entry name" value="Nudix"/>
    <property type="match status" value="1"/>
</dbReference>
<dbReference type="InterPro" id="IPR000086">
    <property type="entry name" value="NUDIX_hydrolase_dom"/>
</dbReference>
<dbReference type="PROSITE" id="PS00893">
    <property type="entry name" value="NUDIX_BOX"/>
    <property type="match status" value="1"/>
</dbReference>
<protein>
    <submittedName>
        <fullName evidence="4">NUDIX domain-containing protein</fullName>
    </submittedName>
</protein>
<gene>
    <name evidence="4" type="ORF">Q5741_19790</name>
</gene>
<keyword evidence="1 2" id="KW-0378">Hydrolase</keyword>
<keyword evidence="5" id="KW-1185">Reference proteome</keyword>
<dbReference type="PROSITE" id="PS51462">
    <property type="entry name" value="NUDIX"/>
    <property type="match status" value="1"/>
</dbReference>
<evidence type="ECO:0000259" key="3">
    <source>
        <dbReference type="PROSITE" id="PS51462"/>
    </source>
</evidence>
<evidence type="ECO:0000256" key="2">
    <source>
        <dbReference type="RuleBase" id="RU003476"/>
    </source>
</evidence>
<dbReference type="InterPro" id="IPR015797">
    <property type="entry name" value="NUDIX_hydrolase-like_dom_sf"/>
</dbReference>
<reference evidence="4 5" key="1">
    <citation type="submission" date="2023-07" db="EMBL/GenBank/DDBJ databases">
        <title>Paenibacillus sp. JX-17 nov. isolated from soil.</title>
        <authorList>
            <person name="Wan Y."/>
            <person name="Liu B."/>
        </authorList>
    </citation>
    <scope>NUCLEOTIDE SEQUENCE [LARGE SCALE GENOMIC DNA]</scope>
    <source>
        <strain evidence="4 5">JX-17</strain>
    </source>
</reference>
<proteinExistence type="inferred from homology"/>
<feature type="domain" description="Nudix hydrolase" evidence="3">
    <location>
        <begin position="5"/>
        <end position="135"/>
    </location>
</feature>
<organism evidence="4 5">
    <name type="scientific">Paenibacillus lacisoli</name>
    <dbReference type="NCBI Taxonomy" id="3064525"/>
    <lineage>
        <taxon>Bacteria</taxon>
        <taxon>Bacillati</taxon>
        <taxon>Bacillota</taxon>
        <taxon>Bacilli</taxon>
        <taxon>Bacillales</taxon>
        <taxon>Paenibacillaceae</taxon>
        <taxon>Paenibacillus</taxon>
    </lineage>
</organism>
<dbReference type="EMBL" id="JAUQTB010000019">
    <property type="protein sequence ID" value="MDO7908634.1"/>
    <property type="molecule type" value="Genomic_DNA"/>
</dbReference>
<dbReference type="PANTHER" id="PTHR22769">
    <property type="entry name" value="MUTT/NUDIX HYDROLASE"/>
    <property type="match status" value="1"/>
</dbReference>
<dbReference type="Proteomes" id="UP001240171">
    <property type="component" value="Unassembled WGS sequence"/>
</dbReference>
<accession>A0ABT9CJ36</accession>
<dbReference type="RefSeq" id="WP_305025851.1">
    <property type="nucleotide sequence ID" value="NZ_JAUQTB010000019.1"/>
</dbReference>
<comment type="similarity">
    <text evidence="2">Belongs to the Nudix hydrolase family.</text>
</comment>
<dbReference type="PANTHER" id="PTHR22769:SF56">
    <property type="entry name" value="8-OXO-DGDP PHOSPHATASE NUDT18"/>
    <property type="match status" value="1"/>
</dbReference>
<dbReference type="InterPro" id="IPR020476">
    <property type="entry name" value="Nudix_hydrolase"/>
</dbReference>
<evidence type="ECO:0000313" key="5">
    <source>
        <dbReference type="Proteomes" id="UP001240171"/>
    </source>
</evidence>
<dbReference type="Gene3D" id="3.90.79.10">
    <property type="entry name" value="Nucleoside Triphosphate Pyrophosphohydrolase"/>
    <property type="match status" value="1"/>
</dbReference>
<evidence type="ECO:0000313" key="4">
    <source>
        <dbReference type="EMBL" id="MDO7908634.1"/>
    </source>
</evidence>
<name>A0ABT9CJ36_9BACL</name>
<comment type="caution">
    <text evidence="4">The sequence shown here is derived from an EMBL/GenBank/DDBJ whole genome shotgun (WGS) entry which is preliminary data.</text>
</comment>
<evidence type="ECO:0000256" key="1">
    <source>
        <dbReference type="ARBA" id="ARBA00022801"/>
    </source>
</evidence>
<sequence length="151" mass="17083">MTQPTFILVASVSVMQDQQVLIIQENKPGAEGKWNFPSGRLEQGEDIVKAARREAREETGLEVEITATTGVYNFISDTGQQVILFHFLGNVTGGMLDLAEEEIVDSRWIHRDDLQQLQDKELRNPGVIRQIAGRLTDDTRYPLEIFNTQLI</sequence>
<dbReference type="InterPro" id="IPR020084">
    <property type="entry name" value="NUDIX_hydrolase_CS"/>
</dbReference>
<dbReference type="PRINTS" id="PR00502">
    <property type="entry name" value="NUDIXFAMILY"/>
</dbReference>
<dbReference type="Pfam" id="PF00293">
    <property type="entry name" value="NUDIX"/>
    <property type="match status" value="1"/>
</dbReference>